<evidence type="ECO:0000256" key="2">
    <source>
        <dbReference type="SAM" id="SignalP"/>
    </source>
</evidence>
<protein>
    <submittedName>
        <fullName evidence="4">CapA family protein</fullName>
    </submittedName>
</protein>
<keyword evidence="2" id="KW-0732">Signal</keyword>
<dbReference type="RefSeq" id="WP_173073823.1">
    <property type="nucleotide sequence ID" value="NZ_CP041345.1"/>
</dbReference>
<dbReference type="Pfam" id="PF09587">
    <property type="entry name" value="PGA_cap"/>
    <property type="match status" value="1"/>
</dbReference>
<evidence type="ECO:0000313" key="5">
    <source>
        <dbReference type="Proteomes" id="UP000500961"/>
    </source>
</evidence>
<feature type="signal peptide" evidence="2">
    <location>
        <begin position="1"/>
        <end position="21"/>
    </location>
</feature>
<evidence type="ECO:0000256" key="1">
    <source>
        <dbReference type="ARBA" id="ARBA00005662"/>
    </source>
</evidence>
<dbReference type="EMBL" id="CP041345">
    <property type="protein sequence ID" value="QKG79753.1"/>
    <property type="molecule type" value="Genomic_DNA"/>
</dbReference>
<dbReference type="AlphaFoldDB" id="A0A7D3XZ86"/>
<feature type="chain" id="PRO_5029796196" evidence="2">
    <location>
        <begin position="22"/>
        <end position="377"/>
    </location>
</feature>
<gene>
    <name evidence="4" type="ORF">FHG85_05580</name>
</gene>
<comment type="similarity">
    <text evidence="1">Belongs to the CapA family.</text>
</comment>
<dbReference type="PANTHER" id="PTHR33393">
    <property type="entry name" value="POLYGLUTAMINE SYNTHESIS ACCESSORY PROTEIN RV0574C-RELATED"/>
    <property type="match status" value="1"/>
</dbReference>
<keyword evidence="5" id="KW-1185">Reference proteome</keyword>
<organism evidence="4 5">
    <name type="scientific">Tenuifilum thalassicum</name>
    <dbReference type="NCBI Taxonomy" id="2590900"/>
    <lineage>
        <taxon>Bacteria</taxon>
        <taxon>Pseudomonadati</taxon>
        <taxon>Bacteroidota</taxon>
        <taxon>Bacteroidia</taxon>
        <taxon>Bacteroidales</taxon>
        <taxon>Tenuifilaceae</taxon>
        <taxon>Tenuifilum</taxon>
    </lineage>
</organism>
<sequence>MKKIRLIVLFTLFVFVSKAQTDSTLRIIFIGDVMGHGPQINSARIDSNRYDYTNVFSALAPIFKTADYSVANLEVTLAGPPFTGYPRFSSPDELADGLIQAGVNVLVTANNHSADRGANGIQRTIDVLNSKNILFTGTFTDSIDKASRNPVILKKNDMQLALLNYTYGTNGMPVKPPYMVNLIDTSAIATDVARAKELGVDDIVVFIHWGSEYQRFPNKTQKDLAKWMQKKGVRIIIGSHPHVVQPIVWEKNKDTYNFVLYSLGNFVSNQRKRYRDGGIISFLEFAKDSTLKLVQAGYMPVWVEKSYSGKKWSYRVLPVSLYDSLKASGSESKINPAFSVFVSDTREFLDSNNTNVQEIVVNQNEWLSKNKAKPVNP</sequence>
<dbReference type="Proteomes" id="UP000500961">
    <property type="component" value="Chromosome"/>
</dbReference>
<dbReference type="CDD" id="cd07381">
    <property type="entry name" value="MPP_CapA"/>
    <property type="match status" value="1"/>
</dbReference>
<dbReference type="InterPro" id="IPR029052">
    <property type="entry name" value="Metallo-depent_PP-like"/>
</dbReference>
<reference evidence="4 5" key="1">
    <citation type="submission" date="2019-07" db="EMBL/GenBank/DDBJ databases">
        <title>Thalassofilum flectens gen. nov., sp. nov., a novel moderate thermophilic anaerobe from a shallow sea hot spring in Kunashir Island (Russia), representing a new family in the order Bacteroidales, and proposal of Thalassofilacea fam. nov.</title>
        <authorList>
            <person name="Kochetkova T.V."/>
            <person name="Podosokorskaya O.A."/>
            <person name="Novikov A."/>
            <person name="Elcheninov A.G."/>
            <person name="Toshchakov S.V."/>
            <person name="Kublanov I.V."/>
        </authorList>
    </citation>
    <scope>NUCLEOTIDE SEQUENCE [LARGE SCALE GENOMIC DNA]</scope>
    <source>
        <strain evidence="4 5">38-H</strain>
    </source>
</reference>
<dbReference type="PANTHER" id="PTHR33393:SF12">
    <property type="entry name" value="CAPSULE BIOSYNTHESIS PROTEIN CAPA"/>
    <property type="match status" value="1"/>
</dbReference>
<dbReference type="InterPro" id="IPR019079">
    <property type="entry name" value="Capsule_synth_CapA"/>
</dbReference>
<evidence type="ECO:0000313" key="4">
    <source>
        <dbReference type="EMBL" id="QKG79753.1"/>
    </source>
</evidence>
<feature type="domain" description="Capsule synthesis protein CapA" evidence="3">
    <location>
        <begin position="26"/>
        <end position="270"/>
    </location>
</feature>
<dbReference type="Gene3D" id="3.60.21.10">
    <property type="match status" value="1"/>
</dbReference>
<dbReference type="SUPFAM" id="SSF56300">
    <property type="entry name" value="Metallo-dependent phosphatases"/>
    <property type="match status" value="1"/>
</dbReference>
<proteinExistence type="inferred from homology"/>
<dbReference type="SMART" id="SM00854">
    <property type="entry name" value="PGA_cap"/>
    <property type="match status" value="1"/>
</dbReference>
<evidence type="ECO:0000259" key="3">
    <source>
        <dbReference type="SMART" id="SM00854"/>
    </source>
</evidence>
<name>A0A7D3XZ86_9BACT</name>
<dbReference type="InterPro" id="IPR052169">
    <property type="entry name" value="CW_Biosynth-Accessory"/>
</dbReference>
<accession>A0A7D3XZ86</accession>
<dbReference type="KEGG" id="ttz:FHG85_05580"/>